<gene>
    <name evidence="1" type="ORF">F7725_022150</name>
</gene>
<reference evidence="1 2" key="1">
    <citation type="submission" date="2020-03" db="EMBL/GenBank/DDBJ databases">
        <title>Dissostichus mawsoni Genome sequencing and assembly.</title>
        <authorList>
            <person name="Park H."/>
        </authorList>
    </citation>
    <scope>NUCLEOTIDE SEQUENCE [LARGE SCALE GENOMIC DNA]</scope>
    <source>
        <strain evidence="1">DM0001</strain>
        <tissue evidence="1">Muscle</tissue>
    </source>
</reference>
<protein>
    <submittedName>
        <fullName evidence="1">Uncharacterized protein</fullName>
    </submittedName>
</protein>
<dbReference type="EMBL" id="JAAKFY010000003">
    <property type="protein sequence ID" value="KAF3859751.1"/>
    <property type="molecule type" value="Genomic_DNA"/>
</dbReference>
<organism evidence="1 2">
    <name type="scientific">Dissostichus mawsoni</name>
    <name type="common">Antarctic cod</name>
    <dbReference type="NCBI Taxonomy" id="36200"/>
    <lineage>
        <taxon>Eukaryota</taxon>
        <taxon>Metazoa</taxon>
        <taxon>Chordata</taxon>
        <taxon>Craniata</taxon>
        <taxon>Vertebrata</taxon>
        <taxon>Euteleostomi</taxon>
        <taxon>Actinopterygii</taxon>
        <taxon>Neopterygii</taxon>
        <taxon>Teleostei</taxon>
        <taxon>Neoteleostei</taxon>
        <taxon>Acanthomorphata</taxon>
        <taxon>Eupercaria</taxon>
        <taxon>Perciformes</taxon>
        <taxon>Notothenioidei</taxon>
        <taxon>Nototheniidae</taxon>
        <taxon>Dissostichus</taxon>
    </lineage>
</organism>
<accession>A0A7J5ZF13</accession>
<keyword evidence="2" id="KW-1185">Reference proteome</keyword>
<evidence type="ECO:0000313" key="1">
    <source>
        <dbReference type="EMBL" id="KAF3859751.1"/>
    </source>
</evidence>
<name>A0A7J5ZF13_DISMA</name>
<dbReference type="Proteomes" id="UP000518266">
    <property type="component" value="Unassembled WGS sequence"/>
</dbReference>
<proteinExistence type="predicted"/>
<comment type="caution">
    <text evidence="1">The sequence shown here is derived from an EMBL/GenBank/DDBJ whole genome shotgun (WGS) entry which is preliminary data.</text>
</comment>
<dbReference type="AlphaFoldDB" id="A0A7J5ZF13"/>
<evidence type="ECO:0000313" key="2">
    <source>
        <dbReference type="Proteomes" id="UP000518266"/>
    </source>
</evidence>
<sequence>MVGYTPQTECAVLDEPVPNSPGRWALHRRLLDKSLIQFCYFNLVQDELDEVVHTWNSHKNQTKIN</sequence>